<keyword evidence="2" id="KW-1185">Reference proteome</keyword>
<name>A0ACB7TPB8_HYAAI</name>
<evidence type="ECO:0000313" key="2">
    <source>
        <dbReference type="Proteomes" id="UP000821845"/>
    </source>
</evidence>
<dbReference type="EMBL" id="CM023481">
    <property type="protein sequence ID" value="KAH6948177.1"/>
    <property type="molecule type" value="Genomic_DNA"/>
</dbReference>
<comment type="caution">
    <text evidence="1">The sequence shown here is derived from an EMBL/GenBank/DDBJ whole genome shotgun (WGS) entry which is preliminary data.</text>
</comment>
<evidence type="ECO:0000313" key="1">
    <source>
        <dbReference type="EMBL" id="KAH6948177.1"/>
    </source>
</evidence>
<proteinExistence type="predicted"/>
<gene>
    <name evidence="1" type="ORF">HPB50_023127</name>
</gene>
<accession>A0ACB7TPB8</accession>
<protein>
    <submittedName>
        <fullName evidence="1">Uncharacterized protein</fullName>
    </submittedName>
</protein>
<sequence length="117" mass="12905">MLLCANTEKTYNLDLLGAIHILYHAWEQMQATTIQRCFHHAGFQAREPVADEEESPVDADAVFTQAVPSAPFTRQDSETIDENVGTCREEMLELISEVQADDQPSSSDECGAVGQCS</sequence>
<dbReference type="Proteomes" id="UP000821845">
    <property type="component" value="Chromosome 1"/>
</dbReference>
<organism evidence="1 2">
    <name type="scientific">Hyalomma asiaticum</name>
    <name type="common">Tick</name>
    <dbReference type="NCBI Taxonomy" id="266040"/>
    <lineage>
        <taxon>Eukaryota</taxon>
        <taxon>Metazoa</taxon>
        <taxon>Ecdysozoa</taxon>
        <taxon>Arthropoda</taxon>
        <taxon>Chelicerata</taxon>
        <taxon>Arachnida</taxon>
        <taxon>Acari</taxon>
        <taxon>Parasitiformes</taxon>
        <taxon>Ixodida</taxon>
        <taxon>Ixodoidea</taxon>
        <taxon>Ixodidae</taxon>
        <taxon>Hyalomminae</taxon>
        <taxon>Hyalomma</taxon>
    </lineage>
</organism>
<reference evidence="1" key="1">
    <citation type="submission" date="2020-05" db="EMBL/GenBank/DDBJ databases">
        <title>Large-scale comparative analyses of tick genomes elucidate their genetic diversity and vector capacities.</title>
        <authorList>
            <person name="Jia N."/>
            <person name="Wang J."/>
            <person name="Shi W."/>
            <person name="Du L."/>
            <person name="Sun Y."/>
            <person name="Zhan W."/>
            <person name="Jiang J."/>
            <person name="Wang Q."/>
            <person name="Zhang B."/>
            <person name="Ji P."/>
            <person name="Sakyi L.B."/>
            <person name="Cui X."/>
            <person name="Yuan T."/>
            <person name="Jiang B."/>
            <person name="Yang W."/>
            <person name="Lam T.T.-Y."/>
            <person name="Chang Q."/>
            <person name="Ding S."/>
            <person name="Wang X."/>
            <person name="Zhu J."/>
            <person name="Ruan X."/>
            <person name="Zhao L."/>
            <person name="Wei J."/>
            <person name="Que T."/>
            <person name="Du C."/>
            <person name="Cheng J."/>
            <person name="Dai P."/>
            <person name="Han X."/>
            <person name="Huang E."/>
            <person name="Gao Y."/>
            <person name="Liu J."/>
            <person name="Shao H."/>
            <person name="Ye R."/>
            <person name="Li L."/>
            <person name="Wei W."/>
            <person name="Wang X."/>
            <person name="Wang C."/>
            <person name="Yang T."/>
            <person name="Huo Q."/>
            <person name="Li W."/>
            <person name="Guo W."/>
            <person name="Chen H."/>
            <person name="Zhou L."/>
            <person name="Ni X."/>
            <person name="Tian J."/>
            <person name="Zhou Y."/>
            <person name="Sheng Y."/>
            <person name="Liu T."/>
            <person name="Pan Y."/>
            <person name="Xia L."/>
            <person name="Li J."/>
            <person name="Zhao F."/>
            <person name="Cao W."/>
        </authorList>
    </citation>
    <scope>NUCLEOTIDE SEQUENCE</scope>
    <source>
        <strain evidence="1">Hyas-2018</strain>
    </source>
</reference>